<accession>A0AAV7I0A1</accession>
<reference evidence="1 2" key="1">
    <citation type="journal article" date="2021" name="J. Hered.">
        <title>A chromosome-level genome assembly of the parasitoid wasp, Cotesia glomerata (Hymenoptera: Braconidae).</title>
        <authorList>
            <person name="Pinto B.J."/>
            <person name="Weis J.J."/>
            <person name="Gamble T."/>
            <person name="Ode P.J."/>
            <person name="Paul R."/>
            <person name="Zaspel J.M."/>
        </authorList>
    </citation>
    <scope>NUCLEOTIDE SEQUENCE [LARGE SCALE GENOMIC DNA]</scope>
    <source>
        <strain evidence="1">CgM1</strain>
    </source>
</reference>
<protein>
    <submittedName>
        <fullName evidence="1">Uncharacterized protein</fullName>
    </submittedName>
</protein>
<dbReference type="EMBL" id="JAHXZJ010002609">
    <property type="protein sequence ID" value="KAH0540947.1"/>
    <property type="molecule type" value="Genomic_DNA"/>
</dbReference>
<comment type="caution">
    <text evidence="1">The sequence shown here is derived from an EMBL/GenBank/DDBJ whole genome shotgun (WGS) entry which is preliminary data.</text>
</comment>
<evidence type="ECO:0000313" key="2">
    <source>
        <dbReference type="Proteomes" id="UP000826195"/>
    </source>
</evidence>
<sequence length="169" mass="19335">MSFTRFGNSLSQFHSLSKRDCSFPELIGLEWGARGGKGVPQFDGGRLWCDTGHKGSPIRRFIKQVVPFMLTPDSRRRGDGIMMRPAQTLYLAKPNIIGRNNGKSNYFLLLAWLHSRASPRWKRLRCIFSGTYPPSQNGKRHRYCQPGDRRFISQPVPNSLIKYPSFVCT</sequence>
<dbReference type="AlphaFoldDB" id="A0AAV7I0A1"/>
<proteinExistence type="predicted"/>
<keyword evidence="2" id="KW-1185">Reference proteome</keyword>
<organism evidence="1 2">
    <name type="scientific">Cotesia glomerata</name>
    <name type="common">Lepidopteran parasitic wasp</name>
    <name type="synonym">Apanteles glomeratus</name>
    <dbReference type="NCBI Taxonomy" id="32391"/>
    <lineage>
        <taxon>Eukaryota</taxon>
        <taxon>Metazoa</taxon>
        <taxon>Ecdysozoa</taxon>
        <taxon>Arthropoda</taxon>
        <taxon>Hexapoda</taxon>
        <taxon>Insecta</taxon>
        <taxon>Pterygota</taxon>
        <taxon>Neoptera</taxon>
        <taxon>Endopterygota</taxon>
        <taxon>Hymenoptera</taxon>
        <taxon>Apocrita</taxon>
        <taxon>Ichneumonoidea</taxon>
        <taxon>Braconidae</taxon>
        <taxon>Microgastrinae</taxon>
        <taxon>Cotesia</taxon>
    </lineage>
</organism>
<evidence type="ECO:0000313" key="1">
    <source>
        <dbReference type="EMBL" id="KAH0540947.1"/>
    </source>
</evidence>
<name>A0AAV7I0A1_COTGL</name>
<dbReference type="Proteomes" id="UP000826195">
    <property type="component" value="Unassembled WGS sequence"/>
</dbReference>
<gene>
    <name evidence="1" type="ORF">KQX54_020634</name>
</gene>